<dbReference type="STRING" id="198092.SAMN02745194_03904"/>
<dbReference type="EMBL" id="FQZF01000027">
    <property type="protein sequence ID" value="SHJ99046.1"/>
    <property type="molecule type" value="Genomic_DNA"/>
</dbReference>
<dbReference type="Pfam" id="PF00497">
    <property type="entry name" value="SBP_bac_3"/>
    <property type="match status" value="1"/>
</dbReference>
<dbReference type="SUPFAM" id="SSF53850">
    <property type="entry name" value="Periplasmic binding protein-like II"/>
    <property type="match status" value="1"/>
</dbReference>
<evidence type="ECO:0000259" key="3">
    <source>
        <dbReference type="SMART" id="SM00062"/>
    </source>
</evidence>
<keyword evidence="5" id="KW-1185">Reference proteome</keyword>
<proteinExistence type="predicted"/>
<reference evidence="4 5" key="1">
    <citation type="submission" date="2016-11" db="EMBL/GenBank/DDBJ databases">
        <authorList>
            <person name="Jaros S."/>
            <person name="Januszkiewicz K."/>
            <person name="Wedrychowicz H."/>
        </authorList>
    </citation>
    <scope>NUCLEOTIDE SEQUENCE [LARGE SCALE GENOMIC DNA]</scope>
    <source>
        <strain evidence="4 5">DSM 14916</strain>
    </source>
</reference>
<evidence type="ECO:0000313" key="4">
    <source>
        <dbReference type="EMBL" id="SHJ99046.1"/>
    </source>
</evidence>
<dbReference type="PANTHER" id="PTHR35936:SF17">
    <property type="entry name" value="ARGININE-BINDING EXTRACELLULAR PROTEIN ARTP"/>
    <property type="match status" value="1"/>
</dbReference>
<evidence type="ECO:0000256" key="2">
    <source>
        <dbReference type="SAM" id="SignalP"/>
    </source>
</evidence>
<sequence>MMNRRSLLAPLALAPFLPLAAGPAHAQSGALTVADIKRRGKILIAMDTNNPPWGMLDTSMQPDGYDIAVGRMLAQDFGVPMELVPVTSQNRIPFILTGKADLVMATLTITPQRAEQVLFSKPYCAQESIIMAPRETQIRSFEDLRGKRVSVVRGAIQDPIVVERAPGATMMRYDNDASTIQALMSRQVDATATGFLIPAQTNRLQPGRNYEKKLSLGTQMIGIAMRHGSDDLLRAVNGFIDKAKADGRLAEAFKRYTGVDLLPLADA</sequence>
<dbReference type="AlphaFoldDB" id="A0A1M6NTJ4"/>
<feature type="signal peptide" evidence="2">
    <location>
        <begin position="1"/>
        <end position="26"/>
    </location>
</feature>
<feature type="chain" id="PRO_5009919858" evidence="2">
    <location>
        <begin position="27"/>
        <end position="267"/>
    </location>
</feature>
<dbReference type="SMART" id="SM00062">
    <property type="entry name" value="PBPb"/>
    <property type="match status" value="1"/>
</dbReference>
<feature type="domain" description="Solute-binding protein family 3/N-terminal" evidence="3">
    <location>
        <begin position="41"/>
        <end position="260"/>
    </location>
</feature>
<dbReference type="InterPro" id="IPR001638">
    <property type="entry name" value="Solute-binding_3/MltF_N"/>
</dbReference>
<protein>
    <submittedName>
        <fullName evidence="4">Polar amino acid transport system substrate-binding protein</fullName>
    </submittedName>
</protein>
<dbReference type="CDD" id="cd01072">
    <property type="entry name" value="PBP2_SMa0082_like"/>
    <property type="match status" value="1"/>
</dbReference>
<evidence type="ECO:0000256" key="1">
    <source>
        <dbReference type="ARBA" id="ARBA00022729"/>
    </source>
</evidence>
<dbReference type="PANTHER" id="PTHR35936">
    <property type="entry name" value="MEMBRANE-BOUND LYTIC MUREIN TRANSGLYCOSYLASE F"/>
    <property type="match status" value="1"/>
</dbReference>
<keyword evidence="1 2" id="KW-0732">Signal</keyword>
<evidence type="ECO:0000313" key="5">
    <source>
        <dbReference type="Proteomes" id="UP000184387"/>
    </source>
</evidence>
<accession>A0A1M6NTJ4</accession>
<dbReference type="Gene3D" id="3.40.190.10">
    <property type="entry name" value="Periplasmic binding protein-like II"/>
    <property type="match status" value="2"/>
</dbReference>
<gene>
    <name evidence="4" type="ORF">SAMN02745194_03904</name>
</gene>
<organism evidence="4 5">
    <name type="scientific">Muricoccus roseus</name>
    <dbReference type="NCBI Taxonomy" id="198092"/>
    <lineage>
        <taxon>Bacteria</taxon>
        <taxon>Pseudomonadati</taxon>
        <taxon>Pseudomonadota</taxon>
        <taxon>Alphaproteobacteria</taxon>
        <taxon>Acetobacterales</taxon>
        <taxon>Roseomonadaceae</taxon>
        <taxon>Muricoccus</taxon>
    </lineage>
</organism>
<dbReference type="Proteomes" id="UP000184387">
    <property type="component" value="Unassembled WGS sequence"/>
</dbReference>
<name>A0A1M6NTJ4_9PROT</name>
<dbReference type="RefSeq" id="WP_073137827.1">
    <property type="nucleotide sequence ID" value="NZ_FQZF01000027.1"/>
</dbReference>